<keyword evidence="1" id="KW-0812">Transmembrane</keyword>
<feature type="transmembrane region" description="Helical" evidence="1">
    <location>
        <begin position="82"/>
        <end position="100"/>
    </location>
</feature>
<name>A0ABP7K483_9ACTN</name>
<comment type="caution">
    <text evidence="3">The sequence shown here is derived from an EMBL/GenBank/DDBJ whole genome shotgun (WGS) entry which is preliminary data.</text>
</comment>
<evidence type="ECO:0000259" key="2">
    <source>
        <dbReference type="Pfam" id="PF08044"/>
    </source>
</evidence>
<accession>A0ABP7K483</accession>
<keyword evidence="1" id="KW-0472">Membrane</keyword>
<dbReference type="InterPro" id="IPR012551">
    <property type="entry name" value="DUF1707_SHOCT-like"/>
</dbReference>
<organism evidence="3 4">
    <name type="scientific">Streptomyces lannensis</name>
    <dbReference type="NCBI Taxonomy" id="766498"/>
    <lineage>
        <taxon>Bacteria</taxon>
        <taxon>Bacillati</taxon>
        <taxon>Actinomycetota</taxon>
        <taxon>Actinomycetes</taxon>
        <taxon>Kitasatosporales</taxon>
        <taxon>Streptomycetaceae</taxon>
        <taxon>Streptomyces</taxon>
    </lineage>
</organism>
<evidence type="ECO:0000313" key="3">
    <source>
        <dbReference type="EMBL" id="GAA3863845.1"/>
    </source>
</evidence>
<sequence>MNPAEESRDKLAVKVSDAERDIAVERLKDHYVAGRLTLSELEDRAAVAYQAATVAQLGAITADLPAQGKTSERTSTEMNPQVLILLLCFCPPAAFVYWLITRSPARRYHSHSQQRPSGV</sequence>
<gene>
    <name evidence="3" type="ORF">GCM10022207_29870</name>
</gene>
<dbReference type="Proteomes" id="UP001501563">
    <property type="component" value="Unassembled WGS sequence"/>
</dbReference>
<feature type="domain" description="DUF1707" evidence="2">
    <location>
        <begin position="14"/>
        <end position="65"/>
    </location>
</feature>
<proteinExistence type="predicted"/>
<keyword evidence="1" id="KW-1133">Transmembrane helix</keyword>
<evidence type="ECO:0000313" key="4">
    <source>
        <dbReference type="Proteomes" id="UP001501563"/>
    </source>
</evidence>
<dbReference type="RefSeq" id="WP_345548530.1">
    <property type="nucleotide sequence ID" value="NZ_BAAAZA010000007.1"/>
</dbReference>
<reference evidence="4" key="1">
    <citation type="journal article" date="2019" name="Int. J. Syst. Evol. Microbiol.">
        <title>The Global Catalogue of Microorganisms (GCM) 10K type strain sequencing project: providing services to taxonomists for standard genome sequencing and annotation.</title>
        <authorList>
            <consortium name="The Broad Institute Genomics Platform"/>
            <consortium name="The Broad Institute Genome Sequencing Center for Infectious Disease"/>
            <person name="Wu L."/>
            <person name="Ma J."/>
        </authorList>
    </citation>
    <scope>NUCLEOTIDE SEQUENCE [LARGE SCALE GENOMIC DNA]</scope>
    <source>
        <strain evidence="4">JCM 16578</strain>
    </source>
</reference>
<evidence type="ECO:0000256" key="1">
    <source>
        <dbReference type="SAM" id="Phobius"/>
    </source>
</evidence>
<protein>
    <recommendedName>
        <fullName evidence="2">DUF1707 domain-containing protein</fullName>
    </recommendedName>
</protein>
<dbReference type="Pfam" id="PF08044">
    <property type="entry name" value="DUF1707"/>
    <property type="match status" value="1"/>
</dbReference>
<dbReference type="EMBL" id="BAAAZA010000007">
    <property type="protein sequence ID" value="GAA3863845.1"/>
    <property type="molecule type" value="Genomic_DNA"/>
</dbReference>
<keyword evidence="4" id="KW-1185">Reference proteome</keyword>